<feature type="region of interest" description="Disordered" evidence="1">
    <location>
        <begin position="101"/>
        <end position="126"/>
    </location>
</feature>
<evidence type="ECO:0000313" key="2">
    <source>
        <dbReference type="EMBL" id="MPL74091.1"/>
    </source>
</evidence>
<accession>A0A644U597</accession>
<dbReference type="AlphaFoldDB" id="A0A644U597"/>
<gene>
    <name evidence="2" type="ORF">SDC9_19901</name>
</gene>
<organism evidence="2">
    <name type="scientific">bioreactor metagenome</name>
    <dbReference type="NCBI Taxonomy" id="1076179"/>
    <lineage>
        <taxon>unclassified sequences</taxon>
        <taxon>metagenomes</taxon>
        <taxon>ecological metagenomes</taxon>
    </lineage>
</organism>
<evidence type="ECO:0000256" key="1">
    <source>
        <dbReference type="SAM" id="MobiDB-lite"/>
    </source>
</evidence>
<name>A0A644U597_9ZZZZ</name>
<proteinExistence type="predicted"/>
<sequence length="126" mass="13328">MQQVVERALVRGADHDMRGTARFGAGKRGAHRLTGRRMQHLALRRDARRRDPGAGVRHDRLGLRTGFGLGLGAVKHFADPDMEREHRPPVAFASATARSVTRASASLPSTAATTSPGAGAVAGTAL</sequence>
<reference evidence="2" key="1">
    <citation type="submission" date="2019-08" db="EMBL/GenBank/DDBJ databases">
        <authorList>
            <person name="Kucharzyk K."/>
            <person name="Murdoch R.W."/>
            <person name="Higgins S."/>
            <person name="Loffler F."/>
        </authorList>
    </citation>
    <scope>NUCLEOTIDE SEQUENCE</scope>
</reference>
<protein>
    <submittedName>
        <fullName evidence="2">Uncharacterized protein</fullName>
    </submittedName>
</protein>
<comment type="caution">
    <text evidence="2">The sequence shown here is derived from an EMBL/GenBank/DDBJ whole genome shotgun (WGS) entry which is preliminary data.</text>
</comment>
<dbReference type="EMBL" id="VSSQ01000078">
    <property type="protein sequence ID" value="MPL74091.1"/>
    <property type="molecule type" value="Genomic_DNA"/>
</dbReference>